<dbReference type="AlphaFoldDB" id="A0A4R6ZWX0"/>
<dbReference type="InterPro" id="IPR003000">
    <property type="entry name" value="Sirtuin"/>
</dbReference>
<gene>
    <name evidence="5" type="primary">cobB</name>
    <name evidence="9" type="ORF">DFP85_102220</name>
</gene>
<keyword evidence="5" id="KW-0963">Cytoplasm</keyword>
<keyword evidence="1 5" id="KW-0808">Transferase</keyword>
<dbReference type="InterPro" id="IPR029035">
    <property type="entry name" value="DHS-like_NAD/FAD-binding_dom"/>
</dbReference>
<evidence type="ECO:0000256" key="4">
    <source>
        <dbReference type="ARBA" id="ARBA00023027"/>
    </source>
</evidence>
<sequence>MGHEEAGVRQATTATPAHDLEALAAFVARYPRLAVLTGAGISTASGIPDYRDDRGDWKRPPPMQHQVFMASHAARQRYWARALVGFRALQEARPNAAHEALARLEALGHVNGVITQNVDGLHQRAGSRRVIDLHGRADMVRCMGCGARRMRHDLHAELAARNPRWLEAGARAAPDGDADLEADFSGFRVPGCTRCGDGIYKPDVVFFGDSVPRATVEAAFALQAQSDALLVVGSSLMVFSGFRFARAAAREGQPIACLNLGRTRADDLYALKVQAPAETLGALCGMLEGGHPGASAAGQPDPVAALLELALEQLAVVALDLDDALLDRPAGAAALLERLGQGLELGLGQRDTLEGGHALALAAAGLAADAHDAVQFGQAGLFGLLGTRALGQGPAALRAGIAMFGGVDQPAELVLQGCHVELLAFESVRAMIAPPSGGCIRGRTCPQAVCREGGVDIRRGRPGHAQSPGGRSPWAAGTCC</sequence>
<evidence type="ECO:0000256" key="1">
    <source>
        <dbReference type="ARBA" id="ARBA00022679"/>
    </source>
</evidence>
<keyword evidence="3 5" id="KW-0862">Zinc</keyword>
<dbReference type="PANTHER" id="PTHR11085:SF10">
    <property type="entry name" value="NAD-DEPENDENT PROTEIN DEACYLASE SIRTUIN-5, MITOCHONDRIAL-RELATED"/>
    <property type="match status" value="1"/>
</dbReference>
<feature type="binding site" evidence="5 6">
    <location>
        <position position="142"/>
    </location>
    <ligand>
        <name>Zn(2+)</name>
        <dbReference type="ChEBI" id="CHEBI:29105"/>
    </ligand>
</feature>
<dbReference type="HAMAP" id="MF_01967">
    <property type="entry name" value="Sirtuin_ClassII"/>
    <property type="match status" value="1"/>
</dbReference>
<name>A0A4R6ZWX0_9GAMM</name>
<feature type="binding site" evidence="5 6">
    <location>
        <position position="145"/>
    </location>
    <ligand>
        <name>Zn(2+)</name>
        <dbReference type="ChEBI" id="CHEBI:29105"/>
    </ligand>
</feature>
<dbReference type="Gene3D" id="3.40.50.1220">
    <property type="entry name" value="TPP-binding domain"/>
    <property type="match status" value="1"/>
</dbReference>
<comment type="caution">
    <text evidence="9">The sequence shown here is derived from an EMBL/GenBank/DDBJ whole genome shotgun (WGS) entry which is preliminary data.</text>
</comment>
<dbReference type="GO" id="GO:0070403">
    <property type="term" value="F:NAD+ binding"/>
    <property type="evidence" value="ECO:0007669"/>
    <property type="project" value="UniProtKB-UniRule"/>
</dbReference>
<comment type="subcellular location">
    <subcellularLocation>
        <location evidence="5">Cytoplasm</location>
    </subcellularLocation>
</comment>
<evidence type="ECO:0000259" key="8">
    <source>
        <dbReference type="PROSITE" id="PS50305"/>
    </source>
</evidence>
<dbReference type="Pfam" id="PF02146">
    <property type="entry name" value="SIR2"/>
    <property type="match status" value="1"/>
</dbReference>
<dbReference type="InterPro" id="IPR026590">
    <property type="entry name" value="Ssirtuin_cat_dom"/>
</dbReference>
<reference evidence="9 10" key="1">
    <citation type="submission" date="2019-03" db="EMBL/GenBank/DDBJ databases">
        <title>Genomic Encyclopedia of Type Strains, Phase III (KMG-III): the genomes of soil and plant-associated and newly described type strains.</title>
        <authorList>
            <person name="Whitman W."/>
        </authorList>
    </citation>
    <scope>NUCLEOTIDE SEQUENCE [LARGE SCALE GENOMIC DNA]</scope>
    <source>
        <strain evidence="9 10">CECT 5797</strain>
    </source>
</reference>
<dbReference type="SUPFAM" id="SSF52467">
    <property type="entry name" value="DHS-like NAD/FAD-binding domain"/>
    <property type="match status" value="1"/>
</dbReference>
<evidence type="ECO:0000256" key="6">
    <source>
        <dbReference type="PROSITE-ProRule" id="PRU00236"/>
    </source>
</evidence>
<evidence type="ECO:0000256" key="5">
    <source>
        <dbReference type="HAMAP-Rule" id="MF_01967"/>
    </source>
</evidence>
<accession>A0A4R6ZWX0</accession>
<feature type="active site" description="Proton acceptor" evidence="5 6">
    <location>
        <position position="134"/>
    </location>
</feature>
<feature type="domain" description="Deacetylase sirtuin-type" evidence="8">
    <location>
        <begin position="13"/>
        <end position="283"/>
    </location>
</feature>
<evidence type="ECO:0000256" key="2">
    <source>
        <dbReference type="ARBA" id="ARBA00022723"/>
    </source>
</evidence>
<dbReference type="PROSITE" id="PS50305">
    <property type="entry name" value="SIRTUIN"/>
    <property type="match status" value="1"/>
</dbReference>
<dbReference type="InterPro" id="IPR050134">
    <property type="entry name" value="NAD-dep_sirtuin_deacylases"/>
</dbReference>
<comment type="cofactor">
    <cofactor evidence="5">
        <name>Zn(2+)</name>
        <dbReference type="ChEBI" id="CHEBI:29105"/>
    </cofactor>
    <text evidence="5">Binds 1 zinc ion per subunit.</text>
</comment>
<comment type="catalytic activity">
    <reaction evidence="5">
        <text>N(6)-acetyl-L-lysyl-[protein] + NAD(+) + H2O = 2''-O-acetyl-ADP-D-ribose + nicotinamide + L-lysyl-[protein]</text>
        <dbReference type="Rhea" id="RHEA:43636"/>
        <dbReference type="Rhea" id="RHEA-COMP:9752"/>
        <dbReference type="Rhea" id="RHEA-COMP:10731"/>
        <dbReference type="ChEBI" id="CHEBI:15377"/>
        <dbReference type="ChEBI" id="CHEBI:17154"/>
        <dbReference type="ChEBI" id="CHEBI:29969"/>
        <dbReference type="ChEBI" id="CHEBI:57540"/>
        <dbReference type="ChEBI" id="CHEBI:61930"/>
        <dbReference type="ChEBI" id="CHEBI:83767"/>
        <dbReference type="EC" id="2.3.1.286"/>
    </reaction>
</comment>
<keyword evidence="2 5" id="KW-0479">Metal-binding</keyword>
<evidence type="ECO:0000313" key="9">
    <source>
        <dbReference type="EMBL" id="TDR57042.1"/>
    </source>
</evidence>
<feature type="binding site" evidence="5">
    <location>
        <position position="277"/>
    </location>
    <ligand>
        <name>NAD(+)</name>
        <dbReference type="ChEBI" id="CHEBI:57540"/>
    </ligand>
</feature>
<proteinExistence type="inferred from homology"/>
<evidence type="ECO:0000313" key="10">
    <source>
        <dbReference type="Proteomes" id="UP000295212"/>
    </source>
</evidence>
<evidence type="ECO:0000256" key="3">
    <source>
        <dbReference type="ARBA" id="ARBA00022833"/>
    </source>
</evidence>
<feature type="region of interest" description="Disordered" evidence="7">
    <location>
        <begin position="459"/>
        <end position="480"/>
    </location>
</feature>
<comment type="similarity">
    <text evidence="5">Belongs to the sirtuin family. Class II subfamily.</text>
</comment>
<keyword evidence="4 5" id="KW-0520">NAD</keyword>
<dbReference type="Gene3D" id="3.30.1600.10">
    <property type="entry name" value="SIR2/SIRT2 'Small Domain"/>
    <property type="match status" value="1"/>
</dbReference>
<dbReference type="EMBL" id="SNZJ01000002">
    <property type="protein sequence ID" value="TDR57042.1"/>
    <property type="molecule type" value="Genomic_DNA"/>
</dbReference>
<dbReference type="EC" id="2.3.1.286" evidence="5"/>
<feature type="binding site" evidence="5">
    <location>
        <begin position="259"/>
        <end position="261"/>
    </location>
    <ligand>
        <name>NAD(+)</name>
        <dbReference type="ChEBI" id="CHEBI:57540"/>
    </ligand>
</feature>
<evidence type="ECO:0000256" key="7">
    <source>
        <dbReference type="SAM" id="MobiDB-lite"/>
    </source>
</evidence>
<dbReference type="GO" id="GO:0005737">
    <property type="term" value="C:cytoplasm"/>
    <property type="evidence" value="ECO:0007669"/>
    <property type="project" value="UniProtKB-SubCell"/>
</dbReference>
<feature type="binding site" evidence="5 6">
    <location>
        <position position="192"/>
    </location>
    <ligand>
        <name>Zn(2+)</name>
        <dbReference type="ChEBI" id="CHEBI:29105"/>
    </ligand>
</feature>
<dbReference type="InterPro" id="IPR026591">
    <property type="entry name" value="Sirtuin_cat_small_dom_sf"/>
</dbReference>
<feature type="binding site" evidence="5 6">
    <location>
        <position position="195"/>
    </location>
    <ligand>
        <name>Zn(2+)</name>
        <dbReference type="ChEBI" id="CHEBI:29105"/>
    </ligand>
</feature>
<dbReference type="Proteomes" id="UP000295212">
    <property type="component" value="Unassembled WGS sequence"/>
</dbReference>
<dbReference type="GO" id="GO:0008270">
    <property type="term" value="F:zinc ion binding"/>
    <property type="evidence" value="ECO:0007669"/>
    <property type="project" value="UniProtKB-UniRule"/>
</dbReference>
<feature type="binding site" evidence="5">
    <location>
        <begin position="116"/>
        <end position="119"/>
    </location>
    <ligand>
        <name>NAD(+)</name>
        <dbReference type="ChEBI" id="CHEBI:57540"/>
    </ligand>
</feature>
<comment type="function">
    <text evidence="5">NAD-dependent protein deacetylase which modulates the activities of several enzymes which are inactive in their acetylated form.</text>
</comment>
<feature type="binding site" evidence="5">
    <location>
        <begin position="233"/>
        <end position="235"/>
    </location>
    <ligand>
        <name>NAD(+)</name>
        <dbReference type="ChEBI" id="CHEBI:57540"/>
    </ligand>
</feature>
<dbReference type="InterPro" id="IPR026587">
    <property type="entry name" value="Sirtuin_class_II"/>
</dbReference>
<comment type="caution">
    <text evidence="5">Lacks conserved residue(s) required for the propagation of feature annotation.</text>
</comment>
<dbReference type="NCBIfam" id="NF003738">
    <property type="entry name" value="PRK05333.1"/>
    <property type="match status" value="1"/>
</dbReference>
<dbReference type="PANTHER" id="PTHR11085">
    <property type="entry name" value="NAD-DEPENDENT PROTEIN DEACYLASE SIRTUIN-5, MITOCHONDRIAL-RELATED"/>
    <property type="match status" value="1"/>
</dbReference>
<dbReference type="GO" id="GO:0017136">
    <property type="term" value="F:histone deacetylase activity, NAD-dependent"/>
    <property type="evidence" value="ECO:0007669"/>
    <property type="project" value="TreeGrafter"/>
</dbReference>
<protein>
    <recommendedName>
        <fullName evidence="5">NAD-dependent protein deacetylase</fullName>
        <ecNumber evidence="5">2.3.1.286</ecNumber>
    </recommendedName>
    <alternativeName>
        <fullName evidence="5">Regulatory protein SIR2 homolog</fullName>
    </alternativeName>
</protein>
<organism evidence="9 10">
    <name type="scientific">Halomonas ventosae</name>
    <dbReference type="NCBI Taxonomy" id="229007"/>
    <lineage>
        <taxon>Bacteria</taxon>
        <taxon>Pseudomonadati</taxon>
        <taxon>Pseudomonadota</taxon>
        <taxon>Gammaproteobacteria</taxon>
        <taxon>Oceanospirillales</taxon>
        <taxon>Halomonadaceae</taxon>
        <taxon>Halomonas</taxon>
    </lineage>
</organism>